<dbReference type="Proteomes" id="UP000559027">
    <property type="component" value="Unassembled WGS sequence"/>
</dbReference>
<feature type="compositionally biased region" description="Acidic residues" evidence="1">
    <location>
        <begin position="846"/>
        <end position="860"/>
    </location>
</feature>
<proteinExistence type="predicted"/>
<reference evidence="2 3" key="1">
    <citation type="journal article" date="2020" name="ISME J.">
        <title>Uncovering the hidden diversity of litter-decomposition mechanisms in mushroom-forming fungi.</title>
        <authorList>
            <person name="Floudas D."/>
            <person name="Bentzer J."/>
            <person name="Ahren D."/>
            <person name="Johansson T."/>
            <person name="Persson P."/>
            <person name="Tunlid A."/>
        </authorList>
    </citation>
    <scope>NUCLEOTIDE SEQUENCE [LARGE SCALE GENOMIC DNA]</scope>
    <source>
        <strain evidence="2 3">CBS 146.42</strain>
    </source>
</reference>
<name>A0A8H5GA29_9AGAR</name>
<dbReference type="Gene3D" id="1.20.1280.50">
    <property type="match status" value="1"/>
</dbReference>
<keyword evidence="3" id="KW-1185">Reference proteome</keyword>
<feature type="compositionally biased region" description="Low complexity" evidence="1">
    <location>
        <begin position="433"/>
        <end position="444"/>
    </location>
</feature>
<accession>A0A8H5GA29</accession>
<feature type="region of interest" description="Disordered" evidence="1">
    <location>
        <begin position="287"/>
        <end position="320"/>
    </location>
</feature>
<comment type="caution">
    <text evidence="2">The sequence shown here is derived from an EMBL/GenBank/DDBJ whole genome shotgun (WGS) entry which is preliminary data.</text>
</comment>
<feature type="compositionally biased region" description="Basic and acidic residues" evidence="1">
    <location>
        <begin position="835"/>
        <end position="845"/>
    </location>
</feature>
<feature type="region of interest" description="Disordered" evidence="1">
    <location>
        <begin position="788"/>
        <end position="869"/>
    </location>
</feature>
<sequence>MFATSPNGIHALPVELLTRVFVLGAQDDHPYKLSPFLLKPDQNYYAVPSTLFQLTASHVCHHWRHVALRSPALWTTLYFREQSHIPRATAFLGRCARSPSRRLDILVDTVASQDHVPGVTLCRDELTSIFDLICPHVPFWRAFHLIIRDDTCKQIARKYLGNAPPAPNLQTLQLYHFEDFRAVQDLYIATYRPPVRIFSNSLPQLKNVSLIGVNLPWDASPYLHNLHVLELALHSDHTRPPYVYWDRMLRFSPHLQRLLLTYSGPRAENGTEDLAWTTHDYSCFDSYDSSPSSTPPHSPYATEATRKRNAQGKAKQDDSYNEDNSLVLLESLWELSLTDLDPDYLCRVLQRLVMPNVNKLSLDLPDQDFTPFVELIAPSPPLLLLHEQHAHERALAGNDDDAGNIHCSDATLSHDVGAVAAQLPSGDDDVRQELASSSGSSSLSEEQERKFPLSPASSSAQTPTFHTIPPPPSSATHTIILADASSATSFPASSSASLSSIKPVLSSISPSIGSSSGSNMVSASRNVNDVNTSSISVNSLTSFGSTLTPPSSHSTSSQSLLPGHAALHSTSSLHSIPSGLASPSYHSSSTSAVSVTTTTTTMNSFIQVNVNKRRPLPRISTTLHTLIITALDCEYNAWRGFFAALEGLQVLEVNFYKVQLTRSRGQSMGEKSGGAAYRVLLDRVSVQDDSVHGFGLARRGGRTRMVMPMLRRCKVAGLSGMIVKQLIEGRMRGEEEVGQGARVEWQVVEGKYMQGDRVLSEVFERGVWVATGTRNGEEGRGRWVKVQKVVEDEEEEEEEEEGEADDGDSESEVEGEEEEMNGDGDEGEAEGVDELEGHGAERGEEQEADDEDDGEEEEEISTPAAARGAHEYICYLDTQTTAAVNTNNCAKIRGSRASSVGGSNTSDSATGFSDSAASESSSGSEISVGFGSSLGTSVGVWRGSTRRSDSHRGME</sequence>
<evidence type="ECO:0000313" key="3">
    <source>
        <dbReference type="Proteomes" id="UP000559027"/>
    </source>
</evidence>
<feature type="compositionally biased region" description="Low complexity" evidence="1">
    <location>
        <begin position="911"/>
        <end position="933"/>
    </location>
</feature>
<organism evidence="2 3">
    <name type="scientific">Leucocoprinus leucothites</name>
    <dbReference type="NCBI Taxonomy" id="201217"/>
    <lineage>
        <taxon>Eukaryota</taxon>
        <taxon>Fungi</taxon>
        <taxon>Dikarya</taxon>
        <taxon>Basidiomycota</taxon>
        <taxon>Agaricomycotina</taxon>
        <taxon>Agaricomycetes</taxon>
        <taxon>Agaricomycetidae</taxon>
        <taxon>Agaricales</taxon>
        <taxon>Agaricineae</taxon>
        <taxon>Agaricaceae</taxon>
        <taxon>Leucocoprinus</taxon>
    </lineage>
</organism>
<dbReference type="AlphaFoldDB" id="A0A8H5GA29"/>
<evidence type="ECO:0008006" key="4">
    <source>
        <dbReference type="Google" id="ProtNLM"/>
    </source>
</evidence>
<protein>
    <recommendedName>
        <fullName evidence="4">F-box domain-containing protein</fullName>
    </recommendedName>
</protein>
<evidence type="ECO:0000256" key="1">
    <source>
        <dbReference type="SAM" id="MobiDB-lite"/>
    </source>
</evidence>
<feature type="compositionally biased region" description="Polar residues" evidence="1">
    <location>
        <begin position="455"/>
        <end position="465"/>
    </location>
</feature>
<evidence type="ECO:0000313" key="2">
    <source>
        <dbReference type="EMBL" id="KAF5361079.1"/>
    </source>
</evidence>
<dbReference type="EMBL" id="JAACJO010000003">
    <property type="protein sequence ID" value="KAF5361079.1"/>
    <property type="molecule type" value="Genomic_DNA"/>
</dbReference>
<feature type="compositionally biased region" description="Basic and acidic residues" evidence="1">
    <location>
        <begin position="946"/>
        <end position="955"/>
    </location>
</feature>
<feature type="region of interest" description="Disordered" evidence="1">
    <location>
        <begin position="893"/>
        <end position="955"/>
    </location>
</feature>
<feature type="compositionally biased region" description="Acidic residues" evidence="1">
    <location>
        <begin position="791"/>
        <end position="834"/>
    </location>
</feature>
<feature type="compositionally biased region" description="Polar residues" evidence="1">
    <location>
        <begin position="896"/>
        <end position="910"/>
    </location>
</feature>
<gene>
    <name evidence="2" type="ORF">D9756_004871</name>
</gene>
<feature type="region of interest" description="Disordered" evidence="1">
    <location>
        <begin position="429"/>
        <end position="476"/>
    </location>
</feature>
<dbReference type="OrthoDB" id="3352270at2759"/>